<protein>
    <submittedName>
        <fullName evidence="2">Ubiquitin-like domain-containing protein</fullName>
    </submittedName>
</protein>
<evidence type="ECO:0000313" key="1">
    <source>
        <dbReference type="Proteomes" id="UP000492821"/>
    </source>
</evidence>
<accession>A0A7E4VTJ9</accession>
<dbReference type="WBParaSite" id="Pan_g3181.t1">
    <property type="protein sequence ID" value="Pan_g3181.t1"/>
    <property type="gene ID" value="Pan_g3181"/>
</dbReference>
<name>A0A7E4VTJ9_PANRE</name>
<sequence length="109" mass="12243">MPYPILKLPYGLRSRLRKLATPLELSNLQIAVGNQLDGLKPLQKVNIDDLDIEIDGEMVVINSNDDEQAPSFNENVVFRSPTVSMYDVTEDILDGPIFDKVCLKKANRV</sequence>
<keyword evidence="1" id="KW-1185">Reference proteome</keyword>
<evidence type="ECO:0000313" key="2">
    <source>
        <dbReference type="WBParaSite" id="Pan_g3181.t1"/>
    </source>
</evidence>
<dbReference type="Proteomes" id="UP000492821">
    <property type="component" value="Unassembled WGS sequence"/>
</dbReference>
<proteinExistence type="predicted"/>
<dbReference type="AlphaFoldDB" id="A0A7E4VTJ9"/>
<reference evidence="1" key="1">
    <citation type="journal article" date="2013" name="Genetics">
        <title>The draft genome and transcriptome of Panagrellus redivivus are shaped by the harsh demands of a free-living lifestyle.</title>
        <authorList>
            <person name="Srinivasan J."/>
            <person name="Dillman A.R."/>
            <person name="Macchietto M.G."/>
            <person name="Heikkinen L."/>
            <person name="Lakso M."/>
            <person name="Fracchia K.M."/>
            <person name="Antoshechkin I."/>
            <person name="Mortazavi A."/>
            <person name="Wong G."/>
            <person name="Sternberg P.W."/>
        </authorList>
    </citation>
    <scope>NUCLEOTIDE SEQUENCE [LARGE SCALE GENOMIC DNA]</scope>
    <source>
        <strain evidence="1">MT8872</strain>
    </source>
</reference>
<organism evidence="1 2">
    <name type="scientific">Panagrellus redivivus</name>
    <name type="common">Microworm</name>
    <dbReference type="NCBI Taxonomy" id="6233"/>
    <lineage>
        <taxon>Eukaryota</taxon>
        <taxon>Metazoa</taxon>
        <taxon>Ecdysozoa</taxon>
        <taxon>Nematoda</taxon>
        <taxon>Chromadorea</taxon>
        <taxon>Rhabditida</taxon>
        <taxon>Tylenchina</taxon>
        <taxon>Panagrolaimomorpha</taxon>
        <taxon>Panagrolaimoidea</taxon>
        <taxon>Panagrolaimidae</taxon>
        <taxon>Panagrellus</taxon>
    </lineage>
</organism>
<reference evidence="2" key="2">
    <citation type="submission" date="2020-10" db="UniProtKB">
        <authorList>
            <consortium name="WormBaseParasite"/>
        </authorList>
    </citation>
    <scope>IDENTIFICATION</scope>
</reference>